<dbReference type="AlphaFoldDB" id="A0A9L0KJD0"/>
<evidence type="ECO:0000256" key="6">
    <source>
        <dbReference type="ARBA" id="ARBA00022833"/>
    </source>
</evidence>
<dbReference type="GO" id="GO:0000978">
    <property type="term" value="F:RNA polymerase II cis-regulatory region sequence-specific DNA binding"/>
    <property type="evidence" value="ECO:0007669"/>
    <property type="project" value="TreeGrafter"/>
</dbReference>
<keyword evidence="12" id="KW-1185">Reference proteome</keyword>
<dbReference type="PANTHER" id="PTHR23226:SF354">
    <property type="entry name" value="ZINC FINGER PROTEIN 37A"/>
    <property type="match status" value="1"/>
</dbReference>
<evidence type="ECO:0000256" key="4">
    <source>
        <dbReference type="ARBA" id="ARBA00022737"/>
    </source>
</evidence>
<evidence type="ECO:0000259" key="10">
    <source>
        <dbReference type="PROSITE" id="PS50157"/>
    </source>
</evidence>
<dbReference type="GO" id="GO:0000981">
    <property type="term" value="F:DNA-binding transcription factor activity, RNA polymerase II-specific"/>
    <property type="evidence" value="ECO:0007669"/>
    <property type="project" value="TreeGrafter"/>
</dbReference>
<gene>
    <name evidence="11" type="primary">LOC106840524</name>
</gene>
<name>A0A9L0KJD0_EQUAS</name>
<dbReference type="FunFam" id="3.30.160.60:FF:002343">
    <property type="entry name" value="Zinc finger protein 33A"/>
    <property type="match status" value="1"/>
</dbReference>
<dbReference type="GeneTree" id="ENSGT00940000165394"/>
<dbReference type="Ensembl" id="ENSEAST00005075565.1">
    <property type="protein sequence ID" value="ENSEASP00005035177.1"/>
    <property type="gene ID" value="ENSEASG00005032120.1"/>
</dbReference>
<dbReference type="Ensembl" id="ENSEAST00005059641.1">
    <property type="protein sequence ID" value="ENSEASP00005053297.1"/>
    <property type="gene ID" value="ENSEASG00005032120.1"/>
</dbReference>
<evidence type="ECO:0000256" key="5">
    <source>
        <dbReference type="ARBA" id="ARBA00022771"/>
    </source>
</evidence>
<dbReference type="SMART" id="SM00355">
    <property type="entry name" value="ZnF_C2H2"/>
    <property type="match status" value="2"/>
</dbReference>
<reference evidence="11 12" key="1">
    <citation type="journal article" date="2020" name="Nat. Commun.">
        <title>Donkey genomes provide new insights into domestication and selection for coat color.</title>
        <authorList>
            <person name="Wang"/>
            <person name="C."/>
            <person name="Li"/>
            <person name="H."/>
            <person name="Guo"/>
            <person name="Y."/>
            <person name="Huang"/>
            <person name="J."/>
            <person name="Sun"/>
            <person name="Y."/>
            <person name="Min"/>
            <person name="J."/>
            <person name="Wang"/>
            <person name="J."/>
            <person name="Fang"/>
            <person name="X."/>
            <person name="Zhao"/>
            <person name="Z."/>
            <person name="Wang"/>
            <person name="S."/>
            <person name="Zhang"/>
            <person name="Y."/>
            <person name="Liu"/>
            <person name="Q."/>
            <person name="Jiang"/>
            <person name="Q."/>
            <person name="Wang"/>
            <person name="X."/>
            <person name="Guo"/>
            <person name="Y."/>
            <person name="Yang"/>
            <person name="C."/>
            <person name="Wang"/>
            <person name="Y."/>
            <person name="Tian"/>
            <person name="F."/>
            <person name="Zhuang"/>
            <person name="G."/>
            <person name="Fan"/>
            <person name="Y."/>
            <person name="Gao"/>
            <person name="Q."/>
            <person name="Li"/>
            <person name="Y."/>
            <person name="Ju"/>
            <person name="Z."/>
            <person name="Li"/>
            <person name="J."/>
            <person name="Li"/>
            <person name="R."/>
            <person name="Hou"/>
            <person name="M."/>
            <person name="Yang"/>
            <person name="G."/>
            <person name="Liu"/>
            <person name="G."/>
            <person name="Liu"/>
            <person name="W."/>
            <person name="Guo"/>
            <person name="J."/>
            <person name="Pan"/>
            <person name="S."/>
            <person name="Fan"/>
            <person name="G."/>
            <person name="Zhang"/>
            <person name="W."/>
            <person name="Zhang"/>
            <person name="R."/>
            <person name="Yu"/>
            <person name="J."/>
            <person name="Zhang"/>
            <person name="X."/>
            <person name="Yin"/>
            <person name="Q."/>
            <person name="Ji"/>
            <person name="C."/>
            <person name="Jin"/>
            <person name="Y."/>
            <person name="Yue"/>
            <person name="G."/>
            <person name="Liu"/>
            <person name="M."/>
            <person name="Xu"/>
            <person name="J."/>
            <person name="Liu"/>
            <person name="S."/>
            <person name="Jordana"/>
            <person name="J."/>
            <person name="Noce"/>
            <person name="A."/>
            <person name="Amills"/>
            <person name="M."/>
            <person name="Wu"/>
            <person name="D.D."/>
            <person name="Li"/>
            <person name="S."/>
            <person name="Zhou"/>
            <person name="X. and Zhong"/>
            <person name="J."/>
        </authorList>
    </citation>
    <scope>NUCLEOTIDE SEQUENCE [LARGE SCALE GENOMIC DNA]</scope>
</reference>
<sequence>MKSHLTIHQRTHTEKNPFECNKCGKSFYVKSNLINHQRTHTGEKPYECKRCGKFFCMKSTLAKRQVIHTRDPKLQQMWIILLCEVKFCHTIENSQEKPYECHNVETSVCVNSVFRWYQKTHIG</sequence>
<evidence type="ECO:0000313" key="11">
    <source>
        <dbReference type="Ensembl" id="ENSEASP00005063038.1"/>
    </source>
</evidence>
<proteinExistence type="inferred from homology"/>
<keyword evidence="8" id="KW-0539">Nucleus</keyword>
<keyword evidence="7" id="KW-0238">DNA-binding</keyword>
<keyword evidence="3" id="KW-0479">Metal-binding</keyword>
<dbReference type="Proteomes" id="UP000694387">
    <property type="component" value="Chromosome 14"/>
</dbReference>
<dbReference type="GO" id="GO:0005634">
    <property type="term" value="C:nucleus"/>
    <property type="evidence" value="ECO:0007669"/>
    <property type="project" value="UniProtKB-SubCell"/>
</dbReference>
<evidence type="ECO:0000256" key="2">
    <source>
        <dbReference type="ARBA" id="ARBA00006991"/>
    </source>
</evidence>
<dbReference type="SUPFAM" id="SSF57667">
    <property type="entry name" value="beta-beta-alpha zinc fingers"/>
    <property type="match status" value="1"/>
</dbReference>
<feature type="domain" description="C2H2-type" evidence="10">
    <location>
        <begin position="18"/>
        <end position="45"/>
    </location>
</feature>
<dbReference type="Gene3D" id="3.30.160.60">
    <property type="entry name" value="Classic Zinc Finger"/>
    <property type="match status" value="2"/>
</dbReference>
<evidence type="ECO:0000256" key="8">
    <source>
        <dbReference type="ARBA" id="ARBA00023242"/>
    </source>
</evidence>
<dbReference type="Ensembl" id="ENSEAST00005072745.1">
    <property type="protein sequence ID" value="ENSEASP00005063038.1"/>
    <property type="gene ID" value="ENSEASG00005032120.1"/>
</dbReference>
<evidence type="ECO:0000256" key="7">
    <source>
        <dbReference type="ARBA" id="ARBA00023125"/>
    </source>
</evidence>
<dbReference type="PROSITE" id="PS50157">
    <property type="entry name" value="ZINC_FINGER_C2H2_2"/>
    <property type="match status" value="2"/>
</dbReference>
<evidence type="ECO:0000313" key="12">
    <source>
        <dbReference type="Proteomes" id="UP000694387"/>
    </source>
</evidence>
<protein>
    <recommendedName>
        <fullName evidence="10">C2H2-type domain-containing protein</fullName>
    </recommendedName>
</protein>
<dbReference type="InterPro" id="IPR036236">
    <property type="entry name" value="Znf_C2H2_sf"/>
</dbReference>
<keyword evidence="5 9" id="KW-0863">Zinc-finger</keyword>
<dbReference type="FunFam" id="3.30.160.60:FF:001174">
    <property type="entry name" value="zinc finger protein 527 isoform X1"/>
    <property type="match status" value="1"/>
</dbReference>
<dbReference type="PANTHER" id="PTHR23226">
    <property type="entry name" value="ZINC FINGER AND SCAN DOMAIN-CONTAINING"/>
    <property type="match status" value="1"/>
</dbReference>
<comment type="similarity">
    <text evidence="2">Belongs to the krueppel C2H2-type zinc-finger protein family.</text>
</comment>
<organism evidence="11 12">
    <name type="scientific">Equus asinus</name>
    <name type="common">Donkey</name>
    <name type="synonym">Equus africanus asinus</name>
    <dbReference type="NCBI Taxonomy" id="9793"/>
    <lineage>
        <taxon>Eukaryota</taxon>
        <taxon>Metazoa</taxon>
        <taxon>Chordata</taxon>
        <taxon>Craniata</taxon>
        <taxon>Vertebrata</taxon>
        <taxon>Euteleostomi</taxon>
        <taxon>Mammalia</taxon>
        <taxon>Eutheria</taxon>
        <taxon>Laurasiatheria</taxon>
        <taxon>Perissodactyla</taxon>
        <taxon>Equidae</taxon>
        <taxon>Equus</taxon>
    </lineage>
</organism>
<dbReference type="PROSITE" id="PS00028">
    <property type="entry name" value="ZINC_FINGER_C2H2_1"/>
    <property type="match status" value="1"/>
</dbReference>
<evidence type="ECO:0000256" key="3">
    <source>
        <dbReference type="ARBA" id="ARBA00022723"/>
    </source>
</evidence>
<dbReference type="GO" id="GO:0008270">
    <property type="term" value="F:zinc ion binding"/>
    <property type="evidence" value="ECO:0007669"/>
    <property type="project" value="UniProtKB-KW"/>
</dbReference>
<dbReference type="InterPro" id="IPR013087">
    <property type="entry name" value="Znf_C2H2_type"/>
</dbReference>
<dbReference type="Pfam" id="PF00096">
    <property type="entry name" value="zf-C2H2"/>
    <property type="match status" value="1"/>
</dbReference>
<feature type="domain" description="C2H2-type" evidence="10">
    <location>
        <begin position="46"/>
        <end position="73"/>
    </location>
</feature>
<evidence type="ECO:0000256" key="1">
    <source>
        <dbReference type="ARBA" id="ARBA00004123"/>
    </source>
</evidence>
<keyword evidence="4" id="KW-0677">Repeat</keyword>
<keyword evidence="6" id="KW-0862">Zinc</keyword>
<comment type="subcellular location">
    <subcellularLocation>
        <location evidence="1">Nucleus</location>
    </subcellularLocation>
</comment>
<reference evidence="11" key="2">
    <citation type="submission" date="2025-05" db="UniProtKB">
        <authorList>
            <consortium name="Ensembl"/>
        </authorList>
    </citation>
    <scope>IDENTIFICATION</scope>
</reference>
<dbReference type="Ensembl" id="ENSEAST00005048097.1">
    <property type="protein sequence ID" value="ENSEASP00005055902.1"/>
    <property type="gene ID" value="ENSEASG00005032120.1"/>
</dbReference>
<accession>A0A9L0KJD0</accession>
<evidence type="ECO:0000256" key="9">
    <source>
        <dbReference type="PROSITE-ProRule" id="PRU00042"/>
    </source>
</evidence>
<dbReference type="Ensembl" id="ENSEAST00005042148.1">
    <property type="protein sequence ID" value="ENSEASP00005035767.1"/>
    <property type="gene ID" value="ENSEASG00005032120.1"/>
</dbReference>